<organism evidence="1 2">
    <name type="scientific">Sinocyclocheilus anshuiensis</name>
    <dbReference type="NCBI Taxonomy" id="1608454"/>
    <lineage>
        <taxon>Eukaryota</taxon>
        <taxon>Metazoa</taxon>
        <taxon>Chordata</taxon>
        <taxon>Craniata</taxon>
        <taxon>Vertebrata</taxon>
        <taxon>Euteleostomi</taxon>
        <taxon>Actinopterygii</taxon>
        <taxon>Neopterygii</taxon>
        <taxon>Teleostei</taxon>
        <taxon>Ostariophysi</taxon>
        <taxon>Cypriniformes</taxon>
        <taxon>Cyprinidae</taxon>
        <taxon>Cyprininae</taxon>
        <taxon>Sinocyclocheilus</taxon>
    </lineage>
</organism>
<evidence type="ECO:0000313" key="1">
    <source>
        <dbReference type="Ensembl" id="ENSSANP00000098733.1"/>
    </source>
</evidence>
<name>A0A671SNY3_9TELE</name>
<proteinExistence type="predicted"/>
<accession>A0A671SNY3</accession>
<reference evidence="1" key="2">
    <citation type="submission" date="2025-09" db="UniProtKB">
        <authorList>
            <consortium name="Ensembl"/>
        </authorList>
    </citation>
    <scope>IDENTIFICATION</scope>
</reference>
<keyword evidence="2" id="KW-1185">Reference proteome</keyword>
<evidence type="ECO:0000313" key="2">
    <source>
        <dbReference type="Proteomes" id="UP000472260"/>
    </source>
</evidence>
<dbReference type="Proteomes" id="UP000472260">
    <property type="component" value="Unassembled WGS sequence"/>
</dbReference>
<reference evidence="1" key="1">
    <citation type="submission" date="2025-08" db="UniProtKB">
        <authorList>
            <consortium name="Ensembl"/>
        </authorList>
    </citation>
    <scope>IDENTIFICATION</scope>
</reference>
<sequence length="84" mass="9363">CAVSSPLGFPGIERLSGCFHWTEFDGDDKRQYLHQEFVYENVMFAVTRGLSWSAVGQVANISKHLLPKLKGGSPQRCPTLLLLL</sequence>
<protein>
    <submittedName>
        <fullName evidence="1">Uncharacterized protein</fullName>
    </submittedName>
</protein>
<dbReference type="AlphaFoldDB" id="A0A671SNY3"/>
<dbReference type="Ensembl" id="ENSSANT00000104837.1">
    <property type="protein sequence ID" value="ENSSANP00000098733.1"/>
    <property type="gene ID" value="ENSSANG00000048588.1"/>
</dbReference>